<gene>
    <name evidence="1" type="ORF">GGQ99_002984</name>
</gene>
<dbReference type="Proteomes" id="UP000539538">
    <property type="component" value="Unassembled WGS sequence"/>
</dbReference>
<evidence type="ECO:0000313" key="1">
    <source>
        <dbReference type="EMBL" id="MBB4651221.1"/>
    </source>
</evidence>
<protein>
    <submittedName>
        <fullName evidence="1">Uncharacterized protein</fullName>
    </submittedName>
</protein>
<organism evidence="1 2">
    <name type="scientific">Aminobacter niigataensis</name>
    <dbReference type="NCBI Taxonomy" id="83265"/>
    <lineage>
        <taxon>Bacteria</taxon>
        <taxon>Pseudomonadati</taxon>
        <taxon>Pseudomonadota</taxon>
        <taxon>Alphaproteobacteria</taxon>
        <taxon>Hyphomicrobiales</taxon>
        <taxon>Phyllobacteriaceae</taxon>
        <taxon>Aminobacter</taxon>
    </lineage>
</organism>
<comment type="caution">
    <text evidence="1">The sequence shown here is derived from an EMBL/GenBank/DDBJ whole genome shotgun (WGS) entry which is preliminary data.</text>
</comment>
<proteinExistence type="predicted"/>
<evidence type="ECO:0000313" key="2">
    <source>
        <dbReference type="Proteomes" id="UP000539538"/>
    </source>
</evidence>
<accession>A0ABR6L340</accession>
<reference evidence="1 2" key="1">
    <citation type="submission" date="2020-08" db="EMBL/GenBank/DDBJ databases">
        <title>Genomic Encyclopedia of Type Strains, Phase IV (KMG-IV): sequencing the most valuable type-strain genomes for metagenomic binning, comparative biology and taxonomic classification.</title>
        <authorList>
            <person name="Goeker M."/>
        </authorList>
    </citation>
    <scope>NUCLEOTIDE SEQUENCE [LARGE SCALE GENOMIC DNA]</scope>
    <source>
        <strain evidence="1 2">DSM 7050</strain>
    </source>
</reference>
<sequence length="31" mass="3459">MIPKSGDRFSDKIMLKTNLQPSRPNIACSLP</sequence>
<keyword evidence="2" id="KW-1185">Reference proteome</keyword>
<dbReference type="EMBL" id="JACHOT010000003">
    <property type="protein sequence ID" value="MBB4651221.1"/>
    <property type="molecule type" value="Genomic_DNA"/>
</dbReference>
<name>A0ABR6L340_9HYPH</name>